<evidence type="ECO:0000256" key="3">
    <source>
        <dbReference type="ARBA" id="ARBA00022630"/>
    </source>
</evidence>
<dbReference type="InterPro" id="IPR012132">
    <property type="entry name" value="GMC_OxRdtase"/>
</dbReference>
<dbReference type="PANTHER" id="PTHR11552:SF147">
    <property type="entry name" value="CHOLINE DEHYDROGENASE, MITOCHONDRIAL"/>
    <property type="match status" value="1"/>
</dbReference>
<dbReference type="Gene3D" id="3.50.50.60">
    <property type="entry name" value="FAD/NAD(P)-binding domain"/>
    <property type="match status" value="1"/>
</dbReference>
<dbReference type="EMBL" id="MVHL01000029">
    <property type="protein sequence ID" value="ORA47401.1"/>
    <property type="molecule type" value="Genomic_DNA"/>
</dbReference>
<comment type="cofactor">
    <cofactor evidence="1 5">
        <name>FAD</name>
        <dbReference type="ChEBI" id="CHEBI:57692"/>
    </cofactor>
</comment>
<evidence type="ECO:0000313" key="7">
    <source>
        <dbReference type="EMBL" id="MCV6991674.1"/>
    </source>
</evidence>
<organism evidence="7 10">
    <name type="scientific">Mycobacterium bouchedurhonense</name>
    <dbReference type="NCBI Taxonomy" id="701041"/>
    <lineage>
        <taxon>Bacteria</taxon>
        <taxon>Bacillati</taxon>
        <taxon>Actinomycetota</taxon>
        <taxon>Actinomycetes</taxon>
        <taxon>Mycobacteriales</taxon>
        <taxon>Mycobacteriaceae</taxon>
        <taxon>Mycobacterium</taxon>
        <taxon>Mycobacterium avium complex (MAC)</taxon>
    </lineage>
</organism>
<dbReference type="Pfam" id="PF00732">
    <property type="entry name" value="GMC_oxred_N"/>
    <property type="match status" value="1"/>
</dbReference>
<evidence type="ECO:0000256" key="1">
    <source>
        <dbReference type="ARBA" id="ARBA00001974"/>
    </source>
</evidence>
<reference evidence="7" key="3">
    <citation type="journal article" date="2022" name="BMC Genomics">
        <title>Comparative genome analysis of mycobacteria focusing on tRNA and non-coding RNA.</title>
        <authorList>
            <person name="Behra P.R.K."/>
            <person name="Pettersson B.M.F."/>
            <person name="Ramesh M."/>
            <person name="Das S."/>
            <person name="Dasgupta S."/>
            <person name="Kirsebom L.A."/>
        </authorList>
    </citation>
    <scope>NUCLEOTIDE SEQUENCE</scope>
    <source>
        <strain evidence="7">DSM 45439</strain>
    </source>
</reference>
<evidence type="ECO:0000313" key="10">
    <source>
        <dbReference type="Proteomes" id="UP001207588"/>
    </source>
</evidence>
<dbReference type="GO" id="GO:0016614">
    <property type="term" value="F:oxidoreductase activity, acting on CH-OH group of donors"/>
    <property type="evidence" value="ECO:0007669"/>
    <property type="project" value="InterPro"/>
</dbReference>
<feature type="domain" description="Glucose-methanol-choline oxidoreductase N-terminal" evidence="6">
    <location>
        <begin position="260"/>
        <end position="274"/>
    </location>
</feature>
<dbReference type="SUPFAM" id="SSF51905">
    <property type="entry name" value="FAD/NAD(P)-binding domain"/>
    <property type="match status" value="1"/>
</dbReference>
<feature type="binding site" evidence="5">
    <location>
        <begin position="98"/>
        <end position="101"/>
    </location>
    <ligand>
        <name>FAD</name>
        <dbReference type="ChEBI" id="CHEBI:57692"/>
    </ligand>
</feature>
<reference evidence="8 9" key="1">
    <citation type="submission" date="2017-02" db="EMBL/GenBank/DDBJ databases">
        <title>The new phylogeny of genus Mycobacterium.</title>
        <authorList>
            <person name="Tortoli E."/>
            <person name="Trovato A."/>
            <person name="Cirillo D.M."/>
        </authorList>
    </citation>
    <scope>NUCLEOTIDE SEQUENCE [LARGE SCALE GENOMIC DNA]</scope>
    <source>
        <strain evidence="8 9">DSM 45439</strain>
    </source>
</reference>
<keyword evidence="4 5" id="KW-0274">FAD</keyword>
<evidence type="ECO:0000313" key="8">
    <source>
        <dbReference type="EMBL" id="ORA47401.1"/>
    </source>
</evidence>
<dbReference type="PIRSF" id="PIRSF000137">
    <property type="entry name" value="Alcohol_oxidase"/>
    <property type="match status" value="1"/>
</dbReference>
<keyword evidence="3" id="KW-0285">Flavoprotein</keyword>
<sequence length="552" mass="59387">MEGNPQVTKSSETFDYVVVGGGSSGSVVAARLAQAGADVLLLEAGVSDRRIDVRIPAAVGIAYQKVNWKYPAEPDPSRTGNPESWMAGKVMGGGGSINSCVFVRGNRADYDGWAKNGCTGWDYDSVLPAFKRMETWEGGASELRGGSGPISVNVQTNHGQANMAYLQACLQAGYPSNPDYNGAHQDGVGLAQVNHRRGTRSQASREYLRRVAPKGKVSVRTHSYVYRILVEHGTAVGVAYRHDGAVKQARARDEVVISAGSIGSPRLLQLSGIGGQRALSDAGVETVLHLPGVGQNLHDHPYLMQRWRATIPTINKMRIGTAVKGLVDYVRNGSGLLAMTMVQVQCMARSDPGLEAPDLQLQFVPFAITRAVDENGMFNVQQAKEEGFLASSTFLRPRTRGSITLRDSAPDSMPRISYQFLADPEDMRDCLRGLRTVQRVMAQPAMAAITDGQLEPEAHCSTEADWEQYVRGAVTPSYHPVGTCKMGIDDLAVVDPELRVHGIANLRVADASIMPTITTGNTNAPSMMIGERAAELILGARRNPTGVTNGSR</sequence>
<feature type="binding site" evidence="5">
    <location>
        <position position="225"/>
    </location>
    <ligand>
        <name>FAD</name>
        <dbReference type="ChEBI" id="CHEBI:57692"/>
    </ligand>
</feature>
<dbReference type="InterPro" id="IPR000172">
    <property type="entry name" value="GMC_OxRdtase_N"/>
</dbReference>
<evidence type="ECO:0000256" key="4">
    <source>
        <dbReference type="ARBA" id="ARBA00022827"/>
    </source>
</evidence>
<dbReference type="InterPro" id="IPR036188">
    <property type="entry name" value="FAD/NAD-bd_sf"/>
</dbReference>
<dbReference type="InterPro" id="IPR007867">
    <property type="entry name" value="GMC_OxRtase_C"/>
</dbReference>
<evidence type="ECO:0000259" key="6">
    <source>
        <dbReference type="PROSITE" id="PS00624"/>
    </source>
</evidence>
<comment type="caution">
    <text evidence="7">The sequence shown here is derived from an EMBL/GenBank/DDBJ whole genome shotgun (WGS) entry which is preliminary data.</text>
</comment>
<feature type="binding site" evidence="5">
    <location>
        <position position="90"/>
    </location>
    <ligand>
        <name>FAD</name>
        <dbReference type="ChEBI" id="CHEBI:57692"/>
    </ligand>
</feature>
<dbReference type="EMBL" id="JACKTG010000063">
    <property type="protein sequence ID" value="MCV6991674.1"/>
    <property type="molecule type" value="Genomic_DNA"/>
</dbReference>
<dbReference type="Proteomes" id="UP001207588">
    <property type="component" value="Unassembled WGS sequence"/>
</dbReference>
<reference evidence="7" key="2">
    <citation type="submission" date="2020-07" db="EMBL/GenBank/DDBJ databases">
        <authorList>
            <person name="Pettersson B.M.F."/>
            <person name="Behra P.R.K."/>
            <person name="Ramesh M."/>
            <person name="Das S."/>
            <person name="Dasgupta S."/>
            <person name="Kirsebom L.A."/>
        </authorList>
    </citation>
    <scope>NUCLEOTIDE SEQUENCE</scope>
    <source>
        <strain evidence="7">DSM 45439</strain>
    </source>
</reference>
<dbReference type="Pfam" id="PF05199">
    <property type="entry name" value="GMC_oxred_C"/>
    <property type="match status" value="1"/>
</dbReference>
<dbReference type="Proteomes" id="UP000192293">
    <property type="component" value="Unassembled WGS sequence"/>
</dbReference>
<dbReference type="AlphaFoldDB" id="A0AAW5SAM8"/>
<evidence type="ECO:0000256" key="5">
    <source>
        <dbReference type="PIRSR" id="PIRSR000137-2"/>
    </source>
</evidence>
<dbReference type="PANTHER" id="PTHR11552">
    <property type="entry name" value="GLUCOSE-METHANOL-CHOLINE GMC OXIDOREDUCTASE"/>
    <property type="match status" value="1"/>
</dbReference>
<protein>
    <submittedName>
        <fullName evidence="8">Choline dehydrogenase</fullName>
    </submittedName>
    <submittedName>
        <fullName evidence="7">GMC family oxidoreductase N-terminal domain-containing protein</fullName>
    </submittedName>
</protein>
<dbReference type="SUPFAM" id="SSF54373">
    <property type="entry name" value="FAD-linked reductases, C-terminal domain"/>
    <property type="match status" value="1"/>
</dbReference>
<dbReference type="Gene3D" id="3.30.410.40">
    <property type="match status" value="1"/>
</dbReference>
<dbReference type="GO" id="GO:0050660">
    <property type="term" value="F:flavin adenine dinucleotide binding"/>
    <property type="evidence" value="ECO:0007669"/>
    <property type="project" value="InterPro"/>
</dbReference>
<evidence type="ECO:0000256" key="2">
    <source>
        <dbReference type="ARBA" id="ARBA00010790"/>
    </source>
</evidence>
<evidence type="ECO:0000313" key="9">
    <source>
        <dbReference type="Proteomes" id="UP000192293"/>
    </source>
</evidence>
<proteinExistence type="inferred from homology"/>
<keyword evidence="9" id="KW-1185">Reference proteome</keyword>
<gene>
    <name evidence="8" type="ORF">BST19_17895</name>
    <name evidence="7" type="ORF">H7I91_20770</name>
</gene>
<name>A0AAW5SAM8_MYCBC</name>
<dbReference type="PROSITE" id="PS00624">
    <property type="entry name" value="GMC_OXRED_2"/>
    <property type="match status" value="1"/>
</dbReference>
<accession>A0AAW5SAM8</accession>
<comment type="similarity">
    <text evidence="2">Belongs to the GMC oxidoreductase family.</text>
</comment>